<accession>A0A075GX49</accession>
<feature type="region of interest" description="Disordered" evidence="1">
    <location>
        <begin position="191"/>
        <end position="237"/>
    </location>
</feature>
<organism evidence="2">
    <name type="scientific">uncultured marine group II/III euryarchaeote KM3_203_B10</name>
    <dbReference type="NCBI Taxonomy" id="1457981"/>
    <lineage>
        <taxon>Archaea</taxon>
        <taxon>Methanobacteriati</taxon>
        <taxon>Methanobacteriota</taxon>
        <taxon>environmental samples</taxon>
    </lineage>
</organism>
<dbReference type="EMBL" id="KF900804">
    <property type="protein sequence ID" value="AIF07495.1"/>
    <property type="molecule type" value="Genomic_DNA"/>
</dbReference>
<reference evidence="2" key="1">
    <citation type="journal article" date="2014" name="Genome Biol. Evol.">
        <title>Pangenome evidence for extensive interdomain horizontal transfer affecting lineage core and shell genes in uncultured planktonic thaumarchaeota and euryarchaeota.</title>
        <authorList>
            <person name="Deschamps P."/>
            <person name="Zivanovic Y."/>
            <person name="Moreira D."/>
            <person name="Rodriguez-Valera F."/>
            <person name="Lopez-Garcia P."/>
        </authorList>
    </citation>
    <scope>NUCLEOTIDE SEQUENCE</scope>
</reference>
<evidence type="ECO:0000313" key="2">
    <source>
        <dbReference type="EMBL" id="AIF07495.1"/>
    </source>
</evidence>
<evidence type="ECO:0000256" key="1">
    <source>
        <dbReference type="SAM" id="MobiDB-lite"/>
    </source>
</evidence>
<proteinExistence type="predicted"/>
<dbReference type="AlphaFoldDB" id="A0A075GX49"/>
<sequence>MGDYRKKAQRRMKDAEVEWRKWHKVVAKDAKSMVGDILVELDNRHQKLLSEFSAAGQRRDAVASEMAGIQKEVQSVQKEMTQGNVNWQSVSERVLNLAAAIGGIRAGFASVENTLRRIREQGPNAVEIIDHLTEELQKERLNWEQSASAFEHIYIELESAHLPAGIQDANDYVEHGMFEPHIARARFVDSPEPVEEATRELHERLYPNDPVPEPSGAEIAAQAGEKLLPSNDEEVED</sequence>
<feature type="compositionally biased region" description="Basic and acidic residues" evidence="1">
    <location>
        <begin position="196"/>
        <end position="206"/>
    </location>
</feature>
<protein>
    <submittedName>
        <fullName evidence="2">Uncharacterized protein</fullName>
    </submittedName>
</protein>
<name>A0A075GX49_9EURY</name>